<evidence type="ECO:0000313" key="5">
    <source>
        <dbReference type="Proteomes" id="UP000075666"/>
    </source>
</evidence>
<dbReference type="STRING" id="46224.B4102_3266"/>
<sequence>MNYIREMNAFFDWVRRNPLSSAATTLWHTLMHINNRTGWRNTFAAARSEIQELSGLGRTAYYSARELLMEKGLITYRERGTQATVFTIIPFYHSEYAVQDHSKGDNEKSPSHELQEKEEFKVGCGSKSAIEEPRSPSNLSHNRSSRMKPRSSHNKSSLSQNKPSNRHALSQITPKLTKNSAQNVTIPKHLKTKQIAYQMYVEVIKYYEAHFDWLPPNRMEELMKWVDVLGESVVLEAMKQAVSQQQPWSYAKGLLVNLHNQGQKELIGNG</sequence>
<evidence type="ECO:0000256" key="2">
    <source>
        <dbReference type="SAM" id="MobiDB-lite"/>
    </source>
</evidence>
<protein>
    <recommendedName>
        <fullName evidence="3">DnaB/C C-terminal domain-containing protein</fullName>
    </recommendedName>
</protein>
<comment type="caution">
    <text evidence="4">The sequence shown here is derived from an EMBL/GenBank/DDBJ whole genome shotgun (WGS) entry which is preliminary data.</text>
</comment>
<dbReference type="AlphaFoldDB" id="A0A150L1H2"/>
<feature type="region of interest" description="Disordered" evidence="2">
    <location>
        <begin position="100"/>
        <end position="176"/>
    </location>
</feature>
<evidence type="ECO:0000313" key="4">
    <source>
        <dbReference type="EMBL" id="KYD05542.1"/>
    </source>
</evidence>
<gene>
    <name evidence="4" type="ORF">B4102_3266</name>
</gene>
<organism evidence="4 5">
    <name type="scientific">Heyndrickxia sporothermodurans</name>
    <dbReference type="NCBI Taxonomy" id="46224"/>
    <lineage>
        <taxon>Bacteria</taxon>
        <taxon>Bacillati</taxon>
        <taxon>Bacillota</taxon>
        <taxon>Bacilli</taxon>
        <taxon>Bacillales</taxon>
        <taxon>Bacillaceae</taxon>
        <taxon>Heyndrickxia</taxon>
    </lineage>
</organism>
<comment type="similarity">
    <text evidence="1">Belongs to the DnaB/DnaD family.</text>
</comment>
<dbReference type="InterPro" id="IPR034829">
    <property type="entry name" value="DnaD-like_sf"/>
</dbReference>
<dbReference type="Gene3D" id="1.10.10.630">
    <property type="entry name" value="DnaD domain-like"/>
    <property type="match status" value="1"/>
</dbReference>
<dbReference type="Proteomes" id="UP000075666">
    <property type="component" value="Unassembled WGS sequence"/>
</dbReference>
<dbReference type="Pfam" id="PF07261">
    <property type="entry name" value="DnaB_2"/>
    <property type="match status" value="1"/>
</dbReference>
<dbReference type="EMBL" id="LQYN01000056">
    <property type="protein sequence ID" value="KYD05542.1"/>
    <property type="molecule type" value="Genomic_DNA"/>
</dbReference>
<name>A0A150L1H2_9BACI</name>
<dbReference type="PATRIC" id="fig|46224.3.peg.3245"/>
<accession>A0A150L1H2</accession>
<feature type="compositionally biased region" description="Basic residues" evidence="2">
    <location>
        <begin position="143"/>
        <end position="153"/>
    </location>
</feature>
<reference evidence="4 5" key="1">
    <citation type="submission" date="2016-01" db="EMBL/GenBank/DDBJ databases">
        <title>Genome Sequences of Twelve Sporeforming Bacillus Species Isolated from Foods.</title>
        <authorList>
            <person name="Berendsen E.M."/>
            <person name="Wells-Bennik M.H."/>
            <person name="Krawcyk A.O."/>
            <person name="De Jong A."/>
            <person name="Holsappel S."/>
            <person name="Eijlander R.T."/>
            <person name="Kuipers O.P."/>
        </authorList>
    </citation>
    <scope>NUCLEOTIDE SEQUENCE [LARGE SCALE GENOMIC DNA]</scope>
    <source>
        <strain evidence="4 5">B4102</strain>
    </source>
</reference>
<feature type="domain" description="DnaB/C C-terminal" evidence="3">
    <location>
        <begin position="205"/>
        <end position="264"/>
    </location>
</feature>
<keyword evidence="5" id="KW-1185">Reference proteome</keyword>
<dbReference type="InterPro" id="IPR006343">
    <property type="entry name" value="DnaB/C_C"/>
</dbReference>
<evidence type="ECO:0000259" key="3">
    <source>
        <dbReference type="Pfam" id="PF07261"/>
    </source>
</evidence>
<dbReference type="SUPFAM" id="SSF158499">
    <property type="entry name" value="DnaD domain-like"/>
    <property type="match status" value="1"/>
</dbReference>
<dbReference type="NCBIfam" id="TIGR01446">
    <property type="entry name" value="DnaD_dom"/>
    <property type="match status" value="1"/>
</dbReference>
<feature type="compositionally biased region" description="Basic and acidic residues" evidence="2">
    <location>
        <begin position="100"/>
        <end position="121"/>
    </location>
</feature>
<feature type="compositionally biased region" description="Polar residues" evidence="2">
    <location>
        <begin position="154"/>
        <end position="176"/>
    </location>
</feature>
<evidence type="ECO:0000256" key="1">
    <source>
        <dbReference type="ARBA" id="ARBA00093462"/>
    </source>
</evidence>
<proteinExistence type="inferred from homology"/>